<name>A0ABW9R0M2_9ACTN</name>
<feature type="domain" description="SGNH hydrolase-type esterase" evidence="1">
    <location>
        <begin position="19"/>
        <end position="147"/>
    </location>
</feature>
<dbReference type="EMBL" id="WJHE01001603">
    <property type="protein sequence ID" value="MST35304.1"/>
    <property type="molecule type" value="Genomic_DNA"/>
</dbReference>
<protein>
    <submittedName>
        <fullName evidence="2">SGNH/GDSL hydrolase family protein</fullName>
    </submittedName>
</protein>
<sequence length="156" mass="16173">VLPLADDDSRTGGGEAGMTRLARDALAQPGVDRVFLLLGTNDLWFGATAAQVIAGYRDILAQAGAAGVPVIASTLLPRSSGGREVWTPAMEAARRAVNNWILHSGAFAAVIDLAEVVGDVYDGACRPDVMFPPYDSGDNLHPDTAGQVAMADAIPT</sequence>
<keyword evidence="3" id="KW-1185">Reference proteome</keyword>
<dbReference type="InterPro" id="IPR013830">
    <property type="entry name" value="SGNH_hydro"/>
</dbReference>
<dbReference type="Gene3D" id="3.40.50.1110">
    <property type="entry name" value="SGNH hydrolase"/>
    <property type="match status" value="1"/>
</dbReference>
<dbReference type="InterPro" id="IPR036514">
    <property type="entry name" value="SGNH_hydro_sf"/>
</dbReference>
<evidence type="ECO:0000313" key="2">
    <source>
        <dbReference type="EMBL" id="MST35304.1"/>
    </source>
</evidence>
<dbReference type="PANTHER" id="PTHR43784:SF2">
    <property type="entry name" value="GDSL-LIKE LIPASE_ACYLHYDROLASE, PUTATIVE (AFU_ORTHOLOGUE AFUA_2G00820)-RELATED"/>
    <property type="match status" value="1"/>
</dbReference>
<organism evidence="2 3">
    <name type="scientific">Acidiferrimicrobium australe</name>
    <dbReference type="NCBI Taxonomy" id="2664430"/>
    <lineage>
        <taxon>Bacteria</taxon>
        <taxon>Bacillati</taxon>
        <taxon>Actinomycetota</taxon>
        <taxon>Acidimicrobiia</taxon>
        <taxon>Acidimicrobiales</taxon>
        <taxon>Acidimicrobiaceae</taxon>
        <taxon>Acidiferrimicrobium</taxon>
    </lineage>
</organism>
<dbReference type="GO" id="GO:0016787">
    <property type="term" value="F:hydrolase activity"/>
    <property type="evidence" value="ECO:0007669"/>
    <property type="project" value="UniProtKB-KW"/>
</dbReference>
<proteinExistence type="predicted"/>
<dbReference type="PANTHER" id="PTHR43784">
    <property type="entry name" value="GDSL-LIKE LIPASE/ACYLHYDROLASE, PUTATIVE (AFU_ORTHOLOGUE AFUA_2G00820)-RELATED"/>
    <property type="match status" value="1"/>
</dbReference>
<dbReference type="InterPro" id="IPR053140">
    <property type="entry name" value="GDSL_Rv0518-like"/>
</dbReference>
<gene>
    <name evidence="2" type="ORF">GHK86_21560</name>
</gene>
<feature type="non-terminal residue" evidence="2">
    <location>
        <position position="156"/>
    </location>
</feature>
<dbReference type="SUPFAM" id="SSF52266">
    <property type="entry name" value="SGNH hydrolase"/>
    <property type="match status" value="1"/>
</dbReference>
<feature type="non-terminal residue" evidence="2">
    <location>
        <position position="1"/>
    </location>
</feature>
<accession>A0ABW9R0M2</accession>
<evidence type="ECO:0000313" key="3">
    <source>
        <dbReference type="Proteomes" id="UP000437736"/>
    </source>
</evidence>
<comment type="caution">
    <text evidence="2">The sequence shown here is derived from an EMBL/GenBank/DDBJ whole genome shotgun (WGS) entry which is preliminary data.</text>
</comment>
<dbReference type="Proteomes" id="UP000437736">
    <property type="component" value="Unassembled WGS sequence"/>
</dbReference>
<dbReference type="Pfam" id="PF13472">
    <property type="entry name" value="Lipase_GDSL_2"/>
    <property type="match status" value="1"/>
</dbReference>
<keyword evidence="2" id="KW-0378">Hydrolase</keyword>
<evidence type="ECO:0000259" key="1">
    <source>
        <dbReference type="Pfam" id="PF13472"/>
    </source>
</evidence>
<reference evidence="2 3" key="1">
    <citation type="submission" date="2019-11" db="EMBL/GenBank/DDBJ databases">
        <title>Acidiferrimicrobium australis gen. nov., sp. nov., an acidophilic and obligately heterotrophic, member of the Actinobacteria that catalyses dissimilatory oxido- reduction of iron isolated from metal-rich acidic water in Chile.</title>
        <authorList>
            <person name="Gonzalez D."/>
            <person name="Huber K."/>
            <person name="Hedrich S."/>
            <person name="Rojas-Villalobos C."/>
            <person name="Quatrini R."/>
            <person name="Dinamarca M.A."/>
            <person name="Schwarz A."/>
            <person name="Canales C."/>
            <person name="Nancucheo I."/>
        </authorList>
    </citation>
    <scope>NUCLEOTIDE SEQUENCE [LARGE SCALE GENOMIC DNA]</scope>
    <source>
        <strain evidence="2 3">USS-CCA1</strain>
    </source>
</reference>